<reference evidence="2 3" key="1">
    <citation type="journal article" date="2013" name="Curr. Biol.">
        <title>The Genome of the Foraminiferan Reticulomyxa filosa.</title>
        <authorList>
            <person name="Glockner G."/>
            <person name="Hulsmann N."/>
            <person name="Schleicher M."/>
            <person name="Noegel A.A."/>
            <person name="Eichinger L."/>
            <person name="Gallinger C."/>
            <person name="Pawlowski J."/>
            <person name="Sierra R."/>
            <person name="Euteneuer U."/>
            <person name="Pillet L."/>
            <person name="Moustafa A."/>
            <person name="Platzer M."/>
            <person name="Groth M."/>
            <person name="Szafranski K."/>
            <person name="Schliwa M."/>
        </authorList>
    </citation>
    <scope>NUCLEOTIDE SEQUENCE [LARGE SCALE GENOMIC DNA]</scope>
</reference>
<dbReference type="InterPro" id="IPR023214">
    <property type="entry name" value="HAD_sf"/>
</dbReference>
<dbReference type="EMBL" id="ASPP01005360">
    <property type="protein sequence ID" value="ETO30689.1"/>
    <property type="molecule type" value="Genomic_DNA"/>
</dbReference>
<dbReference type="OrthoDB" id="1711508at2759"/>
<dbReference type="InterPro" id="IPR004274">
    <property type="entry name" value="FCP1_dom"/>
</dbReference>
<proteinExistence type="predicted"/>
<evidence type="ECO:0000259" key="1">
    <source>
        <dbReference type="Pfam" id="PF03031"/>
    </source>
</evidence>
<gene>
    <name evidence="2" type="ORF">RFI_06428</name>
</gene>
<keyword evidence="3" id="KW-1185">Reference proteome</keyword>
<evidence type="ECO:0000313" key="2">
    <source>
        <dbReference type="EMBL" id="ETO30689.1"/>
    </source>
</evidence>
<comment type="caution">
    <text evidence="2">The sequence shown here is derived from an EMBL/GenBank/DDBJ whole genome shotgun (WGS) entry which is preliminary data.</text>
</comment>
<dbReference type="OMA" id="NEFNTIH"/>
<dbReference type="SUPFAM" id="SSF56784">
    <property type="entry name" value="HAD-like"/>
    <property type="match status" value="1"/>
</dbReference>
<dbReference type="Gene3D" id="3.40.50.1000">
    <property type="entry name" value="HAD superfamily/HAD-like"/>
    <property type="match status" value="1"/>
</dbReference>
<evidence type="ECO:0000313" key="3">
    <source>
        <dbReference type="Proteomes" id="UP000023152"/>
    </source>
</evidence>
<organism evidence="2 3">
    <name type="scientific">Reticulomyxa filosa</name>
    <dbReference type="NCBI Taxonomy" id="46433"/>
    <lineage>
        <taxon>Eukaryota</taxon>
        <taxon>Sar</taxon>
        <taxon>Rhizaria</taxon>
        <taxon>Retaria</taxon>
        <taxon>Foraminifera</taxon>
        <taxon>Monothalamids</taxon>
        <taxon>Reticulomyxidae</taxon>
        <taxon>Reticulomyxa</taxon>
    </lineage>
</organism>
<dbReference type="GO" id="GO:0090364">
    <property type="term" value="P:regulation of proteasome assembly"/>
    <property type="evidence" value="ECO:0007669"/>
    <property type="project" value="InterPro"/>
</dbReference>
<dbReference type="Proteomes" id="UP000023152">
    <property type="component" value="Unassembled WGS sequence"/>
</dbReference>
<dbReference type="Pfam" id="PF03031">
    <property type="entry name" value="NIF"/>
    <property type="match status" value="1"/>
</dbReference>
<dbReference type="GO" id="GO:0004722">
    <property type="term" value="F:protein serine/threonine phosphatase activity"/>
    <property type="evidence" value="ECO:0007669"/>
    <property type="project" value="TreeGrafter"/>
</dbReference>
<dbReference type="AlphaFoldDB" id="X6NXY6"/>
<feature type="domain" description="FCP1 homology" evidence="1">
    <location>
        <begin position="68"/>
        <end position="144"/>
    </location>
</feature>
<dbReference type="GO" id="GO:0005634">
    <property type="term" value="C:nucleus"/>
    <property type="evidence" value="ECO:0007669"/>
    <property type="project" value="TreeGrafter"/>
</dbReference>
<dbReference type="PANTHER" id="PTHR48493:SF1">
    <property type="entry name" value="UBIQUITIN-LIKE DOMAIN-CONTAINING CTD PHOSPHATASE 1"/>
    <property type="match status" value="1"/>
</dbReference>
<protein>
    <submittedName>
        <fullName evidence="2">Ubiquitin-like domain-containing CTD phosphatase 1</fullName>
    </submittedName>
</protein>
<dbReference type="PANTHER" id="PTHR48493">
    <property type="entry name" value="UBIQUITIN-LIKE DOMAIN-CONTAINING CTD PHOSPHATASE 1"/>
    <property type="match status" value="1"/>
</dbReference>
<accession>X6NXY6</accession>
<sequence>MYIYIVCLVPKIKGWKWIEIKLTEMNMLMNSKYHITFVLDKKSMFTVVTNFFPSDSTKSKSKSKLGISRKHYVKPLELIWRKYPAYYNEFNTIHIDDLARNFAMNPTCGLKILPYVNAAKNKDSDKELLYLTEYLLVIAKEQDFKGLKHDKWKQYLEKKSQKI</sequence>
<dbReference type="InterPro" id="IPR051658">
    <property type="entry name" value="UBLCP1"/>
</dbReference>
<dbReference type="InterPro" id="IPR036412">
    <property type="entry name" value="HAD-like_sf"/>
</dbReference>
<name>X6NXY6_RETFI</name>